<dbReference type="Proteomes" id="UP001281761">
    <property type="component" value="Unassembled WGS sequence"/>
</dbReference>
<evidence type="ECO:0000313" key="3">
    <source>
        <dbReference type="Proteomes" id="UP001281761"/>
    </source>
</evidence>
<name>A0ABQ9X522_9EUKA</name>
<reference evidence="2 3" key="1">
    <citation type="journal article" date="2022" name="bioRxiv">
        <title>Genomics of Preaxostyla Flagellates Illuminates Evolutionary Transitions and the Path Towards Mitochondrial Loss.</title>
        <authorList>
            <person name="Novak L.V.F."/>
            <person name="Treitli S.C."/>
            <person name="Pyrih J."/>
            <person name="Halakuc P."/>
            <person name="Pipaliya S.V."/>
            <person name="Vacek V."/>
            <person name="Brzon O."/>
            <person name="Soukal P."/>
            <person name="Eme L."/>
            <person name="Dacks J.B."/>
            <person name="Karnkowska A."/>
            <person name="Elias M."/>
            <person name="Hampl V."/>
        </authorList>
    </citation>
    <scope>NUCLEOTIDE SEQUENCE [LARGE SCALE GENOMIC DNA]</scope>
    <source>
        <strain evidence="2">NAU3</strain>
        <tissue evidence="2">Gut</tissue>
    </source>
</reference>
<evidence type="ECO:0000256" key="1">
    <source>
        <dbReference type="SAM" id="MobiDB-lite"/>
    </source>
</evidence>
<keyword evidence="3" id="KW-1185">Reference proteome</keyword>
<accession>A0ABQ9X522</accession>
<evidence type="ECO:0000313" key="2">
    <source>
        <dbReference type="EMBL" id="KAK2945415.1"/>
    </source>
</evidence>
<gene>
    <name evidence="2" type="ORF">BLNAU_19684</name>
</gene>
<sequence length="527" mass="60437">MFKETAQSAKQREELLMMKTSLDGMRKNDENDTLELDRERHPVGRKDKEMEEFRRCGSEFKNGDETAQFKIAHSILNILTSACRQFVVDTSHTLDWVCLLFGGSLSLIELEGVLSSGIVEQLCTQIETDSGEGDHLPALHVLDRLCSGLSEVIENHKLTMTVQKNEEAKEDQFSLTRRCGFAIARIEKAVLVVEKRVGGQRNADRKTREVQEKIGGMIVRHFRSSIHSLEKEIGEIGIDLVAVRREMDDKMRQMEAERTKLREEVEKEKREIEMRDNERKLAEKSAEEERQKEFSMKMREIEEMKKMNEKWIEEGRQRDEEKKREAERKRIEEEDEERRKMRKEGAAAIEVFQPLKFTLSGNVFTKSVTDCSSIFTITFGPIVVRFTFVIRQCDPRHLAVGLIAPEMVEQATPGRGYFANLKRAANWDLNPSYKRARQNNKDSPHGSICKDAEVGQRVVLEADGREGKRTLKLSQDGETQPTFFSNIPVPFRFGIFLYTTGASVEIVSTEVLREASMVGGSLDVMMD</sequence>
<organism evidence="2 3">
    <name type="scientific">Blattamonas nauphoetae</name>
    <dbReference type="NCBI Taxonomy" id="2049346"/>
    <lineage>
        <taxon>Eukaryota</taxon>
        <taxon>Metamonada</taxon>
        <taxon>Preaxostyla</taxon>
        <taxon>Oxymonadida</taxon>
        <taxon>Blattamonas</taxon>
    </lineage>
</organism>
<comment type="caution">
    <text evidence="2">The sequence shown here is derived from an EMBL/GenBank/DDBJ whole genome shotgun (WGS) entry which is preliminary data.</text>
</comment>
<feature type="region of interest" description="Disordered" evidence="1">
    <location>
        <begin position="265"/>
        <end position="294"/>
    </location>
</feature>
<proteinExistence type="predicted"/>
<dbReference type="EMBL" id="JARBJD010000262">
    <property type="protein sequence ID" value="KAK2945415.1"/>
    <property type="molecule type" value="Genomic_DNA"/>
</dbReference>
<feature type="region of interest" description="Disordered" evidence="1">
    <location>
        <begin position="315"/>
        <end position="338"/>
    </location>
</feature>
<protein>
    <submittedName>
        <fullName evidence="2">Uncharacterized protein</fullName>
    </submittedName>
</protein>